<organism evidence="6 7">
    <name type="scientific">Companilactobacillus mishanensis</name>
    <dbReference type="NCBI Taxonomy" id="2486008"/>
    <lineage>
        <taxon>Bacteria</taxon>
        <taxon>Bacillati</taxon>
        <taxon>Bacillota</taxon>
        <taxon>Bacilli</taxon>
        <taxon>Lactobacillales</taxon>
        <taxon>Lactobacillaceae</taxon>
        <taxon>Companilactobacillus</taxon>
    </lineage>
</organism>
<evidence type="ECO:0000313" key="6">
    <source>
        <dbReference type="EMBL" id="MQS53169.1"/>
    </source>
</evidence>
<evidence type="ECO:0000313" key="7">
    <source>
        <dbReference type="Proteomes" id="UP000380386"/>
    </source>
</evidence>
<name>A0A5P0ZJ96_9LACO</name>
<dbReference type="OrthoDB" id="2299782at2"/>
<evidence type="ECO:0000256" key="5">
    <source>
        <dbReference type="SAM" id="Phobius"/>
    </source>
</evidence>
<sequence>MIWLWTHLITWIVMAILVLLVLFTDSNTKVYEMITRVLYIVAIVSGIFLFGHAWAKDPTLLIVKIVVAIIFIALIEIAFAKKAKGQLNRTLIISVIVFCLVVGILGMAVAGGLPGLRF</sequence>
<feature type="transmembrane region" description="Helical" evidence="5">
    <location>
        <begin position="37"/>
        <end position="55"/>
    </location>
</feature>
<evidence type="ECO:0000256" key="2">
    <source>
        <dbReference type="ARBA" id="ARBA00022692"/>
    </source>
</evidence>
<gene>
    <name evidence="6" type="ORF">FHL02_09060</name>
</gene>
<evidence type="ECO:0000256" key="4">
    <source>
        <dbReference type="ARBA" id="ARBA00023136"/>
    </source>
</evidence>
<feature type="transmembrane region" description="Helical" evidence="5">
    <location>
        <begin position="91"/>
        <end position="113"/>
    </location>
</feature>
<evidence type="ECO:0000256" key="3">
    <source>
        <dbReference type="ARBA" id="ARBA00022989"/>
    </source>
</evidence>
<protein>
    <submittedName>
        <fullName evidence="6">DUF1516 family protein</fullName>
    </submittedName>
</protein>
<dbReference type="Proteomes" id="UP000380386">
    <property type="component" value="Unassembled WGS sequence"/>
</dbReference>
<keyword evidence="3 5" id="KW-1133">Transmembrane helix</keyword>
<dbReference type="AlphaFoldDB" id="A0A5P0ZJ96"/>
<keyword evidence="4 5" id="KW-0472">Membrane</keyword>
<proteinExistence type="predicted"/>
<dbReference type="Pfam" id="PF07457">
    <property type="entry name" value="DUF1516"/>
    <property type="match status" value="1"/>
</dbReference>
<dbReference type="EMBL" id="VDFM01000012">
    <property type="protein sequence ID" value="MQS53169.1"/>
    <property type="molecule type" value="Genomic_DNA"/>
</dbReference>
<feature type="transmembrane region" description="Helical" evidence="5">
    <location>
        <begin position="6"/>
        <end position="25"/>
    </location>
</feature>
<comment type="caution">
    <text evidence="6">The sequence shown here is derived from an EMBL/GenBank/DDBJ whole genome shotgun (WGS) entry which is preliminary data.</text>
</comment>
<dbReference type="InterPro" id="IPR010899">
    <property type="entry name" value="UPF0344"/>
</dbReference>
<feature type="transmembrane region" description="Helical" evidence="5">
    <location>
        <begin position="61"/>
        <end position="79"/>
    </location>
</feature>
<keyword evidence="2 5" id="KW-0812">Transmembrane</keyword>
<keyword evidence="1" id="KW-1003">Cell membrane</keyword>
<dbReference type="RefSeq" id="WP_153383687.1">
    <property type="nucleotide sequence ID" value="NZ_VDFM01000012.1"/>
</dbReference>
<reference evidence="6 7" key="1">
    <citation type="journal article" date="2019" name="Syst. Appl. Microbiol.">
        <title>Polyphasic characterization of two novel Lactobacillus spp. isolated from blown salami packages: Description of Lactobacillus halodurans sp. nov. and Lactobacillus salsicarnum sp. nov.</title>
        <authorList>
            <person name="Schuster J.A."/>
            <person name="Klingl A."/>
            <person name="Vogel R.F."/>
            <person name="Ehrmann M.A."/>
        </authorList>
    </citation>
    <scope>NUCLEOTIDE SEQUENCE [LARGE SCALE GENOMIC DNA]</scope>
    <source>
        <strain evidence="6 7">TMW 1.2118</strain>
    </source>
</reference>
<evidence type="ECO:0000256" key="1">
    <source>
        <dbReference type="ARBA" id="ARBA00022475"/>
    </source>
</evidence>
<accession>A0A5P0ZJ96</accession>